<keyword evidence="5" id="KW-1185">Reference proteome</keyword>
<dbReference type="EMBL" id="CP031052">
    <property type="protein sequence ID" value="QDZ25824.1"/>
    <property type="molecule type" value="Genomic_DNA"/>
</dbReference>
<evidence type="ECO:0000256" key="1">
    <source>
        <dbReference type="ARBA" id="ARBA00007469"/>
    </source>
</evidence>
<keyword evidence="3" id="KW-0732">Signal</keyword>
<dbReference type="InterPro" id="IPR001568">
    <property type="entry name" value="RNase_T2-like"/>
</dbReference>
<evidence type="ECO:0000313" key="4">
    <source>
        <dbReference type="EMBL" id="QDZ25824.1"/>
    </source>
</evidence>
<proteinExistence type="inferred from homology"/>
<organism evidence="4 5">
    <name type="scientific">Chloropicon primus</name>
    <dbReference type="NCBI Taxonomy" id="1764295"/>
    <lineage>
        <taxon>Eukaryota</taxon>
        <taxon>Viridiplantae</taxon>
        <taxon>Chlorophyta</taxon>
        <taxon>Chloropicophyceae</taxon>
        <taxon>Chloropicales</taxon>
        <taxon>Chloropicaceae</taxon>
        <taxon>Chloropicon</taxon>
    </lineage>
</organism>
<feature type="signal peptide" evidence="3">
    <location>
        <begin position="1"/>
        <end position="24"/>
    </location>
</feature>
<dbReference type="Gene3D" id="3.90.730.10">
    <property type="entry name" value="Ribonuclease T2-like"/>
    <property type="match status" value="1"/>
</dbReference>
<reference evidence="4 5" key="1">
    <citation type="submission" date="2018-07" db="EMBL/GenBank/DDBJ databases">
        <title>The complete nuclear genome of the prasinophyte Chloropicon primus (CCMP1205).</title>
        <authorList>
            <person name="Pombert J.-F."/>
            <person name="Otis C."/>
            <person name="Turmel M."/>
            <person name="Lemieux C."/>
        </authorList>
    </citation>
    <scope>NUCLEOTIDE SEQUENCE [LARGE SCALE GENOMIC DNA]</scope>
    <source>
        <strain evidence="4 5">CCMP1205</strain>
    </source>
</reference>
<evidence type="ECO:0000256" key="3">
    <source>
        <dbReference type="SAM" id="SignalP"/>
    </source>
</evidence>
<dbReference type="SUPFAM" id="SSF55895">
    <property type="entry name" value="Ribonuclease Rh-like"/>
    <property type="match status" value="1"/>
</dbReference>
<dbReference type="InterPro" id="IPR033130">
    <property type="entry name" value="RNase_T2_His_AS_2"/>
</dbReference>
<accession>A0A5B8N272</accession>
<sequence length="195" mass="21131">MAMDCGPGVTLCGVLAVMTGLGSGVQNVTGGAVYGHPYPMVHGLWPEVAPYGNSQCVQPQDPLSEPSKVVGCYQCYTGDPNCTTDHQVLFQEHEWHKHGSCAGAKDADTFLQTVCDIALAPLKLLYQARQSGVRDLGGFERVLKRNGPQYEVFASNETTSQLMLSACADEGGHWVLTPRRYFSTFCGKASTREPR</sequence>
<dbReference type="Proteomes" id="UP000316726">
    <property type="component" value="Chromosome 19"/>
</dbReference>
<dbReference type="Pfam" id="PF00445">
    <property type="entry name" value="Ribonuclease_T2"/>
    <property type="match status" value="1"/>
</dbReference>
<feature type="chain" id="PRO_5022809436" evidence="3">
    <location>
        <begin position="25"/>
        <end position="195"/>
    </location>
</feature>
<dbReference type="PROSITE" id="PS00531">
    <property type="entry name" value="RNASE_T2_2"/>
    <property type="match status" value="1"/>
</dbReference>
<evidence type="ECO:0000256" key="2">
    <source>
        <dbReference type="RuleBase" id="RU004328"/>
    </source>
</evidence>
<dbReference type="InterPro" id="IPR036430">
    <property type="entry name" value="RNase_T2-like_sf"/>
</dbReference>
<dbReference type="GO" id="GO:0033897">
    <property type="term" value="F:ribonuclease T2 activity"/>
    <property type="evidence" value="ECO:0007669"/>
    <property type="project" value="InterPro"/>
</dbReference>
<dbReference type="AlphaFoldDB" id="A0A5B8N272"/>
<comment type="similarity">
    <text evidence="1 2">Belongs to the RNase T2 family.</text>
</comment>
<gene>
    <name evidence="4" type="ORF">A3770_19p83420</name>
</gene>
<dbReference type="OrthoDB" id="435754at2759"/>
<dbReference type="GO" id="GO:0003723">
    <property type="term" value="F:RNA binding"/>
    <property type="evidence" value="ECO:0007669"/>
    <property type="project" value="InterPro"/>
</dbReference>
<evidence type="ECO:0000313" key="5">
    <source>
        <dbReference type="Proteomes" id="UP000316726"/>
    </source>
</evidence>
<protein>
    <submittedName>
        <fullName evidence="4">Uncharacterized protein</fullName>
    </submittedName>
</protein>
<name>A0A5B8N272_9CHLO</name>